<dbReference type="Proteomes" id="UP000199058">
    <property type="component" value="Unassembled WGS sequence"/>
</dbReference>
<proteinExistence type="predicted"/>
<organism evidence="1 2">
    <name type="scientific">Marinospirillum celere</name>
    <dbReference type="NCBI Taxonomy" id="1122252"/>
    <lineage>
        <taxon>Bacteria</taxon>
        <taxon>Pseudomonadati</taxon>
        <taxon>Pseudomonadota</taxon>
        <taxon>Gammaproteobacteria</taxon>
        <taxon>Oceanospirillales</taxon>
        <taxon>Oceanospirillaceae</taxon>
        <taxon>Marinospirillum</taxon>
    </lineage>
</organism>
<dbReference type="EMBL" id="FOLH01000004">
    <property type="protein sequence ID" value="SFC29319.1"/>
    <property type="molecule type" value="Genomic_DNA"/>
</dbReference>
<evidence type="ECO:0000313" key="1">
    <source>
        <dbReference type="EMBL" id="SFC29319.1"/>
    </source>
</evidence>
<keyword evidence="2" id="KW-1185">Reference proteome</keyword>
<sequence>MFEALLHWLGCVGWGRLFRDSRQAAAADRGAVLVGFRQVWPLNSVPRLRYRAALIGLKMKAQFSSAVSSGFV</sequence>
<protein>
    <submittedName>
        <fullName evidence="1">Uncharacterized protein</fullName>
    </submittedName>
</protein>
<evidence type="ECO:0000313" key="2">
    <source>
        <dbReference type="Proteomes" id="UP000199058"/>
    </source>
</evidence>
<dbReference type="AlphaFoldDB" id="A0A1I1HYQ0"/>
<reference evidence="1 2" key="1">
    <citation type="submission" date="2016-10" db="EMBL/GenBank/DDBJ databases">
        <authorList>
            <person name="de Groot N.N."/>
        </authorList>
    </citation>
    <scope>NUCLEOTIDE SEQUENCE [LARGE SCALE GENOMIC DNA]</scope>
    <source>
        <strain evidence="1 2">DSM 18438</strain>
    </source>
</reference>
<name>A0A1I1HYQ0_9GAMM</name>
<gene>
    <name evidence="1" type="ORF">SAMN05660443_2106</name>
</gene>
<accession>A0A1I1HYQ0</accession>